<name>A0A0E0F7T9_9ORYZ</name>
<dbReference type="AlphaFoldDB" id="A0A0E0F7T9"/>
<evidence type="ECO:0000313" key="1">
    <source>
        <dbReference type="EnsemblPlants" id="OMERI11G16760.1"/>
    </source>
</evidence>
<dbReference type="Proteomes" id="UP000008021">
    <property type="component" value="Chromosome 11"/>
</dbReference>
<protein>
    <submittedName>
        <fullName evidence="1">Uncharacterized protein</fullName>
    </submittedName>
</protein>
<dbReference type="Gramene" id="OMERI11G16760.1">
    <property type="protein sequence ID" value="OMERI11G16760.1"/>
    <property type="gene ID" value="OMERI11G16760"/>
</dbReference>
<keyword evidence="2" id="KW-1185">Reference proteome</keyword>
<reference evidence="1" key="1">
    <citation type="submission" date="2015-04" db="UniProtKB">
        <authorList>
            <consortium name="EnsemblPlants"/>
        </authorList>
    </citation>
    <scope>IDENTIFICATION</scope>
</reference>
<dbReference type="HOGENOM" id="CLU_1880743_0_0_1"/>
<evidence type="ECO:0000313" key="2">
    <source>
        <dbReference type="Proteomes" id="UP000008021"/>
    </source>
</evidence>
<proteinExistence type="predicted"/>
<sequence>FSCVIDDAILTWAATVQDLEQNTTCSVLRQSNDQTAEKRLISRVTRDHTLLGTRDHTPETRDLVVEAENRREEKLIYQSGLILVEAQQEGSGTVTKNLHVLPDHLLKSVTKLPGTGLEDQLKQESLATGRFFTLAW</sequence>
<reference evidence="1" key="2">
    <citation type="submission" date="2018-05" db="EMBL/GenBank/DDBJ databases">
        <title>OmerRS3 (Oryza meridionalis Reference Sequence Version 3).</title>
        <authorList>
            <person name="Zhang J."/>
            <person name="Kudrna D."/>
            <person name="Lee S."/>
            <person name="Talag J."/>
            <person name="Welchert J."/>
            <person name="Wing R.A."/>
        </authorList>
    </citation>
    <scope>NUCLEOTIDE SEQUENCE [LARGE SCALE GENOMIC DNA]</scope>
    <source>
        <strain evidence="1">cv. OR44</strain>
    </source>
</reference>
<accession>A0A0E0F7T9</accession>
<dbReference type="EnsemblPlants" id="OMERI11G16760.1">
    <property type="protein sequence ID" value="OMERI11G16760.1"/>
    <property type="gene ID" value="OMERI11G16760"/>
</dbReference>
<organism evidence="1">
    <name type="scientific">Oryza meridionalis</name>
    <dbReference type="NCBI Taxonomy" id="40149"/>
    <lineage>
        <taxon>Eukaryota</taxon>
        <taxon>Viridiplantae</taxon>
        <taxon>Streptophyta</taxon>
        <taxon>Embryophyta</taxon>
        <taxon>Tracheophyta</taxon>
        <taxon>Spermatophyta</taxon>
        <taxon>Magnoliopsida</taxon>
        <taxon>Liliopsida</taxon>
        <taxon>Poales</taxon>
        <taxon>Poaceae</taxon>
        <taxon>BOP clade</taxon>
        <taxon>Oryzoideae</taxon>
        <taxon>Oryzeae</taxon>
        <taxon>Oryzinae</taxon>
        <taxon>Oryza</taxon>
    </lineage>
</organism>